<gene>
    <name evidence="3" type="ORF">WH47_04931</name>
</gene>
<sequence>MKILAVVFLTTALTLAAGQTLEDCLQNDSISCVQKSLYRKAKEFFDKDSYELFSGVSLVKNADNQGRSSRTGKDLLYDQEIDTANNVADRQSALESFVSDEAGEFLTGRSLRINFAPAFEKIGDSARALSDSAPEEVRQAVNEIVEGRGKKKILKSILPLLIAAKVKIGALATLAYFGIGLLAKKAIFASLISLAISAFIGLKALWSKNSHDVTPYNGWSGGSSSGGWSAPVANGGWSSGSSWDDSHGYAQSQAYSGYHH</sequence>
<dbReference type="EMBL" id="KQ414581">
    <property type="protein sequence ID" value="KOC70945.1"/>
    <property type="molecule type" value="Genomic_DNA"/>
</dbReference>
<feature type="transmembrane region" description="Helical" evidence="1">
    <location>
        <begin position="157"/>
        <end position="179"/>
    </location>
</feature>
<keyword evidence="2" id="KW-0732">Signal</keyword>
<dbReference type="OrthoDB" id="8179503at2759"/>
<evidence type="ECO:0000256" key="1">
    <source>
        <dbReference type="SAM" id="Phobius"/>
    </source>
</evidence>
<organism evidence="3 4">
    <name type="scientific">Habropoda laboriosa</name>
    <dbReference type="NCBI Taxonomy" id="597456"/>
    <lineage>
        <taxon>Eukaryota</taxon>
        <taxon>Metazoa</taxon>
        <taxon>Ecdysozoa</taxon>
        <taxon>Arthropoda</taxon>
        <taxon>Hexapoda</taxon>
        <taxon>Insecta</taxon>
        <taxon>Pterygota</taxon>
        <taxon>Neoptera</taxon>
        <taxon>Endopterygota</taxon>
        <taxon>Hymenoptera</taxon>
        <taxon>Apocrita</taxon>
        <taxon>Aculeata</taxon>
        <taxon>Apoidea</taxon>
        <taxon>Anthophila</taxon>
        <taxon>Apidae</taxon>
        <taxon>Habropoda</taxon>
    </lineage>
</organism>
<name>A0A0L7RJA3_9HYME</name>
<protein>
    <recommendedName>
        <fullName evidence="5">Osiris 6</fullName>
    </recommendedName>
</protein>
<reference evidence="3 4" key="1">
    <citation type="submission" date="2015-07" db="EMBL/GenBank/DDBJ databases">
        <title>The genome of Habropoda laboriosa.</title>
        <authorList>
            <person name="Pan H."/>
            <person name="Kapheim K."/>
        </authorList>
    </citation>
    <scope>NUCLEOTIDE SEQUENCE [LARGE SCALE GENOMIC DNA]</scope>
    <source>
        <strain evidence="3">0110345459</strain>
    </source>
</reference>
<dbReference type="Proteomes" id="UP000053825">
    <property type="component" value="Unassembled WGS sequence"/>
</dbReference>
<dbReference type="Pfam" id="PF07898">
    <property type="entry name" value="DUF1676"/>
    <property type="match status" value="1"/>
</dbReference>
<keyword evidence="4" id="KW-1185">Reference proteome</keyword>
<keyword evidence="1" id="KW-0472">Membrane</keyword>
<proteinExistence type="predicted"/>
<dbReference type="InterPro" id="IPR012464">
    <property type="entry name" value="DUF1676"/>
</dbReference>
<dbReference type="GO" id="GO:0016020">
    <property type="term" value="C:membrane"/>
    <property type="evidence" value="ECO:0007669"/>
    <property type="project" value="TreeGrafter"/>
</dbReference>
<evidence type="ECO:0000256" key="2">
    <source>
        <dbReference type="SAM" id="SignalP"/>
    </source>
</evidence>
<dbReference type="STRING" id="597456.A0A0L7RJA3"/>
<feature type="signal peptide" evidence="2">
    <location>
        <begin position="1"/>
        <end position="18"/>
    </location>
</feature>
<dbReference type="PANTHER" id="PTHR21879">
    <property type="entry name" value="FI03362P-RELATED-RELATED"/>
    <property type="match status" value="1"/>
</dbReference>
<feature type="chain" id="PRO_5005575406" description="Osiris 6" evidence="2">
    <location>
        <begin position="19"/>
        <end position="260"/>
    </location>
</feature>
<evidence type="ECO:0000313" key="3">
    <source>
        <dbReference type="EMBL" id="KOC70945.1"/>
    </source>
</evidence>
<feature type="transmembrane region" description="Helical" evidence="1">
    <location>
        <begin position="186"/>
        <end position="206"/>
    </location>
</feature>
<keyword evidence="1" id="KW-0812">Transmembrane</keyword>
<evidence type="ECO:0008006" key="5">
    <source>
        <dbReference type="Google" id="ProtNLM"/>
    </source>
</evidence>
<evidence type="ECO:0000313" key="4">
    <source>
        <dbReference type="Proteomes" id="UP000053825"/>
    </source>
</evidence>
<dbReference type="PANTHER" id="PTHR21879:SF18">
    <property type="entry name" value="LD17368P"/>
    <property type="match status" value="1"/>
</dbReference>
<accession>A0A0L7RJA3</accession>
<dbReference type="AlphaFoldDB" id="A0A0L7RJA3"/>
<keyword evidence="1" id="KW-1133">Transmembrane helix</keyword>